<feature type="compositionally biased region" description="Basic and acidic residues" evidence="1">
    <location>
        <begin position="1288"/>
        <end position="1304"/>
    </location>
</feature>
<keyword evidence="3" id="KW-1185">Reference proteome</keyword>
<dbReference type="RefSeq" id="XP_041161616.1">
    <property type="nucleotide sequence ID" value="XM_041297709.1"/>
</dbReference>
<evidence type="ECO:0000256" key="1">
    <source>
        <dbReference type="SAM" id="MobiDB-lite"/>
    </source>
</evidence>
<sequence>MRYVDLYTVKVNDITPEEKALFKRNYFLPREGRCPMVPVGFIVHHSEHFFVVIFDYERRRAHILGRHISEDAMNVDGVDPHDWDDWGGPEYWRRVGELHDWSPGDISGVSVITKDWVQNGLDCGPIACSVLEQCLASGIDEDGHLPGFEVLCGHLLRMKILCIIAGRVKISCSDYLMLLDSSRDDWREDELPDEDLINDIQNGRHQAKCLQLLRRLTVVSATCTTCQHSIIGRDVEHTSQYGRKETIAKLIKANTQLTGSRDRNAIVPRSIGMHLQLEPQVPSDLDGTTDSQRSTFASATRRKVQNWNLGSTKRFPRPIAPCPLDAYTGRRWLQDDRKFDDYEDGPTIEMLSTSRDVTHTTTVQTGGLQLSTSWADWVDHGYRITPGSFHIFYQCDPIATMDHIMSIGTTDSYDAAKQVPDRVTGAYSLARRGADEEQGQETEITDVEIVSASELIDCAQYDPPLHDACRFGHNSFIRGRTNVHDDNPPCLYVDLEQDAVQFSEDEIEISVDIDSIIWTTKVFRCKGSVGIYITPPFQTKPGIFKHNHTYVDIIIPQSEEDASAPGGRTEWLSKRFPMSAIPHACIGRISSASSTLNLYIAFPRMIHRNNVNGRRITLIPKEVLDIFWDRVLLPSIGNSTDISWAPYLKHTLEEARYKARGRNGGKGRWGSPKTIPLSDDDFRDVQRQMEDCIRNGEGELSMYGSFFFILEGKGIKLLTKDGQRGRFLGPEEALCRNLSDLDWPYMMNRKHGELLVDVGISFTPHSTDIPVVGVWRLDALEASFGAGGFKRGEIHHHNTLSRYGALQAEMQQERSQQTHIAFRSTYNLYYESIRTNSNQANFASDSDAYKLSPSYMAECFEIAKVLDGCKEKTYGVRDEYRVSGHAARIILDNIDIKAREYLRSDPVLWIPSKIWFEHIRRRVREIQRTQISIVKKNPPNLGILTGVLNHMLRSTTSTPIIYDSHVRESLALLEYRNVLETAGMFFLHDFDLGSETCLEEVQQIDDVNVLALMGANAKARRNKAVERMDSWKDAGSELQDYPIGRTPTWTRLKAAISSSTAMIMRPWSWSPKLSHIQLSVGRLIVMFTRQTWLMLTDDVLKGIRPYPNSLKDAMKCWTTTSIDDTLASVAFEAINAGLQDHTGVTPGRMGPRSRAFANRSLIFFPDPEASYKHHTQWSWLWDGDGYIAEFHRMMKTMDCDQQETLKQGLRDIFSELHCLPASGARVWTQKNDAIVFSTNPAFYRIDCVGRAGESQRKVTRARRTTKLIKGKRIFAADLMDSQPFDADGNLRRKTERQKRREIQKKMTITRKNKRVPPPPRPRISRPFPLDVQEALDDDVAMDID</sequence>
<comment type="caution">
    <text evidence="2">The sequence shown here is derived from an EMBL/GenBank/DDBJ whole genome shotgun (WGS) entry which is preliminary data.</text>
</comment>
<dbReference type="EMBL" id="JABBWE010000020">
    <property type="protein sequence ID" value="KAG1795963.1"/>
    <property type="molecule type" value="Genomic_DNA"/>
</dbReference>
<gene>
    <name evidence="2" type="ORF">HD556DRAFT_1234984</name>
</gene>
<accession>A0A9P7AWJ8</accession>
<reference evidence="2" key="1">
    <citation type="journal article" date="2020" name="New Phytol.">
        <title>Comparative genomics reveals dynamic genome evolution in host specialist ectomycorrhizal fungi.</title>
        <authorList>
            <person name="Lofgren L.A."/>
            <person name="Nguyen N.H."/>
            <person name="Vilgalys R."/>
            <person name="Ruytinx J."/>
            <person name="Liao H.L."/>
            <person name="Branco S."/>
            <person name="Kuo A."/>
            <person name="LaButti K."/>
            <person name="Lipzen A."/>
            <person name="Andreopoulos W."/>
            <person name="Pangilinan J."/>
            <person name="Riley R."/>
            <person name="Hundley H."/>
            <person name="Na H."/>
            <person name="Barry K."/>
            <person name="Grigoriev I.V."/>
            <person name="Stajich J.E."/>
            <person name="Kennedy P.G."/>
        </authorList>
    </citation>
    <scope>NUCLEOTIDE SEQUENCE</scope>
    <source>
        <strain evidence="2">S12</strain>
    </source>
</reference>
<dbReference type="OrthoDB" id="3243290at2759"/>
<evidence type="ECO:0000313" key="3">
    <source>
        <dbReference type="Proteomes" id="UP000719766"/>
    </source>
</evidence>
<dbReference type="GeneID" id="64591473"/>
<protein>
    <submittedName>
        <fullName evidence="2">Uncharacterized protein</fullName>
    </submittedName>
</protein>
<dbReference type="Proteomes" id="UP000719766">
    <property type="component" value="Unassembled WGS sequence"/>
</dbReference>
<organism evidence="2 3">
    <name type="scientific">Suillus plorans</name>
    <dbReference type="NCBI Taxonomy" id="116603"/>
    <lineage>
        <taxon>Eukaryota</taxon>
        <taxon>Fungi</taxon>
        <taxon>Dikarya</taxon>
        <taxon>Basidiomycota</taxon>
        <taxon>Agaricomycotina</taxon>
        <taxon>Agaricomycetes</taxon>
        <taxon>Agaricomycetidae</taxon>
        <taxon>Boletales</taxon>
        <taxon>Suillineae</taxon>
        <taxon>Suillaceae</taxon>
        <taxon>Suillus</taxon>
    </lineage>
</organism>
<feature type="region of interest" description="Disordered" evidence="1">
    <location>
        <begin position="1285"/>
        <end position="1344"/>
    </location>
</feature>
<proteinExistence type="predicted"/>
<evidence type="ECO:0000313" key="2">
    <source>
        <dbReference type="EMBL" id="KAG1795963.1"/>
    </source>
</evidence>
<name>A0A9P7AWJ8_9AGAM</name>
<feature type="compositionally biased region" description="Acidic residues" evidence="1">
    <location>
        <begin position="1333"/>
        <end position="1344"/>
    </location>
</feature>
<feature type="compositionally biased region" description="Basic residues" evidence="1">
    <location>
        <begin position="1305"/>
        <end position="1314"/>
    </location>
</feature>